<evidence type="ECO:0000313" key="1">
    <source>
        <dbReference type="EMBL" id="GBM65190.1"/>
    </source>
</evidence>
<organism evidence="1 2">
    <name type="scientific">Araneus ventricosus</name>
    <name type="common">Orbweaver spider</name>
    <name type="synonym">Epeira ventricosa</name>
    <dbReference type="NCBI Taxonomy" id="182803"/>
    <lineage>
        <taxon>Eukaryota</taxon>
        <taxon>Metazoa</taxon>
        <taxon>Ecdysozoa</taxon>
        <taxon>Arthropoda</taxon>
        <taxon>Chelicerata</taxon>
        <taxon>Arachnida</taxon>
        <taxon>Araneae</taxon>
        <taxon>Araneomorphae</taxon>
        <taxon>Entelegynae</taxon>
        <taxon>Araneoidea</taxon>
        <taxon>Araneidae</taxon>
        <taxon>Araneus</taxon>
    </lineage>
</organism>
<name>A0A4Y2HIU6_ARAVE</name>
<gene>
    <name evidence="1" type="ORF">AVEN_130587_1</name>
</gene>
<sequence length="173" mass="19070">MWLIVGQRLTCLPTIVGLPPTRKTYITIVGLRPTRKTYITIVGPRPMIKAYTTYLPTYNRSVQQAPYSADLPWNRVSNLEPSGPKAETLPLGHRGLSIPWKNQRVWGLLQVKSYVVAKRPPSGLVHVHNTHSALDYPIGMKPGNRTEGAGVVRKFGEGVPAQVLSSSPDLTPP</sequence>
<accession>A0A4Y2HIU6</accession>
<protein>
    <submittedName>
        <fullName evidence="1">Uncharacterized protein</fullName>
    </submittedName>
</protein>
<keyword evidence="2" id="KW-1185">Reference proteome</keyword>
<dbReference type="EMBL" id="BGPR01001963">
    <property type="protein sequence ID" value="GBM65190.1"/>
    <property type="molecule type" value="Genomic_DNA"/>
</dbReference>
<evidence type="ECO:0000313" key="2">
    <source>
        <dbReference type="Proteomes" id="UP000499080"/>
    </source>
</evidence>
<comment type="caution">
    <text evidence="1">The sequence shown here is derived from an EMBL/GenBank/DDBJ whole genome shotgun (WGS) entry which is preliminary data.</text>
</comment>
<reference evidence="1 2" key="1">
    <citation type="journal article" date="2019" name="Sci. Rep.">
        <title>Orb-weaving spider Araneus ventricosus genome elucidates the spidroin gene catalogue.</title>
        <authorList>
            <person name="Kono N."/>
            <person name="Nakamura H."/>
            <person name="Ohtoshi R."/>
            <person name="Moran D.A.P."/>
            <person name="Shinohara A."/>
            <person name="Yoshida Y."/>
            <person name="Fujiwara M."/>
            <person name="Mori M."/>
            <person name="Tomita M."/>
            <person name="Arakawa K."/>
        </authorList>
    </citation>
    <scope>NUCLEOTIDE SEQUENCE [LARGE SCALE GENOMIC DNA]</scope>
</reference>
<dbReference type="AlphaFoldDB" id="A0A4Y2HIU6"/>
<dbReference type="Proteomes" id="UP000499080">
    <property type="component" value="Unassembled WGS sequence"/>
</dbReference>
<proteinExistence type="predicted"/>